<dbReference type="SUPFAM" id="SSF53927">
    <property type="entry name" value="Cytidine deaminase-like"/>
    <property type="match status" value="1"/>
</dbReference>
<reference evidence="1" key="1">
    <citation type="journal article" date="2014" name="Front. Microbiol.">
        <title>High frequency of phylogenetically diverse reductive dehalogenase-homologous genes in deep subseafloor sedimentary metagenomes.</title>
        <authorList>
            <person name="Kawai M."/>
            <person name="Futagami T."/>
            <person name="Toyoda A."/>
            <person name="Takaki Y."/>
            <person name="Nishi S."/>
            <person name="Hori S."/>
            <person name="Arai W."/>
            <person name="Tsubouchi T."/>
            <person name="Morono Y."/>
            <person name="Uchiyama I."/>
            <person name="Ito T."/>
            <person name="Fujiyama A."/>
            <person name="Inagaki F."/>
            <person name="Takami H."/>
        </authorList>
    </citation>
    <scope>NUCLEOTIDE SEQUENCE</scope>
    <source>
        <strain evidence="1">Expedition CK06-06</strain>
    </source>
</reference>
<gene>
    <name evidence="1" type="ORF">S03H2_11754</name>
</gene>
<dbReference type="GO" id="GO:0003824">
    <property type="term" value="F:catalytic activity"/>
    <property type="evidence" value="ECO:0007669"/>
    <property type="project" value="InterPro"/>
</dbReference>
<proteinExistence type="predicted"/>
<evidence type="ECO:0000313" key="1">
    <source>
        <dbReference type="EMBL" id="GAH43911.1"/>
    </source>
</evidence>
<dbReference type="Gene3D" id="3.40.140.10">
    <property type="entry name" value="Cytidine Deaminase, domain 2"/>
    <property type="match status" value="1"/>
</dbReference>
<protein>
    <recommendedName>
        <fullName evidence="2">CMP/dCMP-type deaminase domain-containing protein</fullName>
    </recommendedName>
</protein>
<accession>X1FE48</accession>
<sequence length="32" mass="3291">MDYMEQALSLAKLAMGQVSPNPAVGAVVVKDG</sequence>
<evidence type="ECO:0008006" key="2">
    <source>
        <dbReference type="Google" id="ProtNLM"/>
    </source>
</evidence>
<feature type="non-terminal residue" evidence="1">
    <location>
        <position position="32"/>
    </location>
</feature>
<dbReference type="AlphaFoldDB" id="X1FE48"/>
<dbReference type="EMBL" id="BARU01005988">
    <property type="protein sequence ID" value="GAH43911.1"/>
    <property type="molecule type" value="Genomic_DNA"/>
</dbReference>
<organism evidence="1">
    <name type="scientific">marine sediment metagenome</name>
    <dbReference type="NCBI Taxonomy" id="412755"/>
    <lineage>
        <taxon>unclassified sequences</taxon>
        <taxon>metagenomes</taxon>
        <taxon>ecological metagenomes</taxon>
    </lineage>
</organism>
<comment type="caution">
    <text evidence="1">The sequence shown here is derived from an EMBL/GenBank/DDBJ whole genome shotgun (WGS) entry which is preliminary data.</text>
</comment>
<dbReference type="InterPro" id="IPR016193">
    <property type="entry name" value="Cytidine_deaminase-like"/>
</dbReference>
<name>X1FE48_9ZZZZ</name>